<organism evidence="1 2">
    <name type="scientific">Strongyloides venezuelensis</name>
    <name type="common">Threadworm</name>
    <dbReference type="NCBI Taxonomy" id="75913"/>
    <lineage>
        <taxon>Eukaryota</taxon>
        <taxon>Metazoa</taxon>
        <taxon>Ecdysozoa</taxon>
        <taxon>Nematoda</taxon>
        <taxon>Chromadorea</taxon>
        <taxon>Rhabditida</taxon>
        <taxon>Tylenchina</taxon>
        <taxon>Panagrolaimomorpha</taxon>
        <taxon>Strongyloidoidea</taxon>
        <taxon>Strongyloididae</taxon>
        <taxon>Strongyloides</taxon>
    </lineage>
</organism>
<protein>
    <submittedName>
        <fullName evidence="2">RNA-directed DNA polymerase</fullName>
    </submittedName>
</protein>
<name>A0A0K0G5P6_STRVS</name>
<dbReference type="WBParaSite" id="SVE_2006800.1">
    <property type="protein sequence ID" value="SVE_2006800.1"/>
    <property type="gene ID" value="SVE_2006800"/>
</dbReference>
<dbReference type="Proteomes" id="UP000035680">
    <property type="component" value="Unassembled WGS sequence"/>
</dbReference>
<accession>A0A0K0G5P6</accession>
<sequence length="127" mass="14882">MITEYHLRKGNAILCTKFRNILQDIVENIFPTNHLHIPFCIYEFIPSLFFGISYKVKDNVRNYIVSIASTILYQSYSLSKAIDKFVIYNQLLPRIRLSKGSKELYILIDCLGNYKARHFVKNRALVC</sequence>
<proteinExistence type="predicted"/>
<dbReference type="AlphaFoldDB" id="A0A0K0G5P6"/>
<evidence type="ECO:0000313" key="1">
    <source>
        <dbReference type="Proteomes" id="UP000035680"/>
    </source>
</evidence>
<evidence type="ECO:0000313" key="2">
    <source>
        <dbReference type="WBParaSite" id="SVE_2006800.1"/>
    </source>
</evidence>
<keyword evidence="1" id="KW-1185">Reference proteome</keyword>
<reference evidence="1" key="1">
    <citation type="submission" date="2014-07" db="EMBL/GenBank/DDBJ databases">
        <authorList>
            <person name="Martin A.A"/>
            <person name="De Silva N."/>
        </authorList>
    </citation>
    <scope>NUCLEOTIDE SEQUENCE</scope>
</reference>
<reference evidence="2" key="2">
    <citation type="submission" date="2015-08" db="UniProtKB">
        <authorList>
            <consortium name="WormBaseParasite"/>
        </authorList>
    </citation>
    <scope>IDENTIFICATION</scope>
</reference>